<dbReference type="InterPro" id="IPR004435">
    <property type="entry name" value="MobB_dom"/>
</dbReference>
<evidence type="ECO:0000256" key="2">
    <source>
        <dbReference type="ARBA" id="ARBA00022679"/>
    </source>
</evidence>
<evidence type="ECO:0000259" key="8">
    <source>
        <dbReference type="Pfam" id="PF03205"/>
    </source>
</evidence>
<evidence type="ECO:0000256" key="5">
    <source>
        <dbReference type="ARBA" id="ARBA00022842"/>
    </source>
</evidence>
<evidence type="ECO:0000256" key="4">
    <source>
        <dbReference type="ARBA" id="ARBA00022741"/>
    </source>
</evidence>
<evidence type="ECO:0000256" key="7">
    <source>
        <dbReference type="ARBA" id="ARBA00023150"/>
    </source>
</evidence>
<dbReference type="NCBIfam" id="TIGR00176">
    <property type="entry name" value="mobB"/>
    <property type="match status" value="1"/>
</dbReference>
<evidence type="ECO:0000259" key="9">
    <source>
        <dbReference type="Pfam" id="PF12804"/>
    </source>
</evidence>
<keyword evidence="2" id="KW-0808">Transferase</keyword>
<dbReference type="CDD" id="cd02503">
    <property type="entry name" value="MobA"/>
    <property type="match status" value="1"/>
</dbReference>
<keyword evidence="5" id="KW-0460">Magnesium</keyword>
<evidence type="ECO:0000256" key="3">
    <source>
        <dbReference type="ARBA" id="ARBA00022723"/>
    </source>
</evidence>
<comment type="caution">
    <text evidence="10">The sequence shown here is derived from an EMBL/GenBank/DDBJ whole genome shotgun (WGS) entry which is preliminary data.</text>
</comment>
<feature type="domain" description="MobA-like NTP transferase" evidence="9">
    <location>
        <begin position="11"/>
        <end position="170"/>
    </location>
</feature>
<dbReference type="InterPro" id="IPR025877">
    <property type="entry name" value="MobA-like_NTP_Trfase"/>
</dbReference>
<dbReference type="PANTHER" id="PTHR19136">
    <property type="entry name" value="MOLYBDENUM COFACTOR GUANYLYLTRANSFERASE"/>
    <property type="match status" value="1"/>
</dbReference>
<proteinExistence type="predicted"/>
<dbReference type="Gene3D" id="3.90.550.10">
    <property type="entry name" value="Spore Coat Polysaccharide Biosynthesis Protein SpsA, Chain A"/>
    <property type="match status" value="1"/>
</dbReference>
<keyword evidence="4" id="KW-0547">Nucleotide-binding</keyword>
<accession>A0ABU3ZA03</accession>
<keyword evidence="3" id="KW-0479">Metal-binding</keyword>
<dbReference type="Proteomes" id="UP001272515">
    <property type="component" value="Unassembled WGS sequence"/>
</dbReference>
<dbReference type="RefSeq" id="WP_317330017.1">
    <property type="nucleotide sequence ID" value="NZ_JAWJZA010000006.1"/>
</dbReference>
<gene>
    <name evidence="10" type="primary">mobB</name>
    <name evidence="10" type="ORF">RVY80_06645</name>
</gene>
<protein>
    <submittedName>
        <fullName evidence="10">Molybdopterin-guanine dinucleotide biosynthesis protein B</fullName>
    </submittedName>
</protein>
<dbReference type="Gene3D" id="3.40.50.300">
    <property type="entry name" value="P-loop containing nucleotide triphosphate hydrolases"/>
    <property type="match status" value="1"/>
</dbReference>
<evidence type="ECO:0000313" key="11">
    <source>
        <dbReference type="Proteomes" id="UP001272515"/>
    </source>
</evidence>
<dbReference type="Pfam" id="PF12804">
    <property type="entry name" value="NTP_transf_3"/>
    <property type="match status" value="1"/>
</dbReference>
<dbReference type="Pfam" id="PF03205">
    <property type="entry name" value="MobB"/>
    <property type="match status" value="1"/>
</dbReference>
<keyword evidence="6" id="KW-0342">GTP-binding</keyword>
<keyword evidence="1" id="KW-0963">Cytoplasm</keyword>
<dbReference type="EMBL" id="JAWJZB010000007">
    <property type="protein sequence ID" value="MDV5088517.1"/>
    <property type="molecule type" value="Genomic_DNA"/>
</dbReference>
<dbReference type="SUPFAM" id="SSF53448">
    <property type="entry name" value="Nucleotide-diphospho-sugar transferases"/>
    <property type="match status" value="1"/>
</dbReference>
<organism evidence="10 11">
    <name type="scientific">Veillonella absiana</name>
    <dbReference type="NCBI Taxonomy" id="3079305"/>
    <lineage>
        <taxon>Bacteria</taxon>
        <taxon>Bacillati</taxon>
        <taxon>Bacillota</taxon>
        <taxon>Negativicutes</taxon>
        <taxon>Veillonellales</taxon>
        <taxon>Veillonellaceae</taxon>
        <taxon>Veillonella</taxon>
    </lineage>
</organism>
<evidence type="ECO:0000256" key="1">
    <source>
        <dbReference type="ARBA" id="ARBA00022490"/>
    </source>
</evidence>
<dbReference type="SUPFAM" id="SSF52540">
    <property type="entry name" value="P-loop containing nucleoside triphosphate hydrolases"/>
    <property type="match status" value="1"/>
</dbReference>
<dbReference type="InterPro" id="IPR029044">
    <property type="entry name" value="Nucleotide-diphossugar_trans"/>
</dbReference>
<keyword evidence="11" id="KW-1185">Reference proteome</keyword>
<name>A0ABU3ZA03_9FIRM</name>
<reference evidence="10 11" key="1">
    <citation type="submission" date="2023-10" db="EMBL/GenBank/DDBJ databases">
        <title>Veillonella sp. nov., isolated from a pig farm feces dump.</title>
        <authorList>
            <person name="Chang Y.-H."/>
        </authorList>
    </citation>
    <scope>NUCLEOTIDE SEQUENCE [LARGE SCALE GENOMIC DNA]</scope>
    <source>
        <strain evidence="10 11">YH-vei2233</strain>
    </source>
</reference>
<dbReference type="InterPro" id="IPR027417">
    <property type="entry name" value="P-loop_NTPase"/>
</dbReference>
<evidence type="ECO:0000256" key="6">
    <source>
        <dbReference type="ARBA" id="ARBA00023134"/>
    </source>
</evidence>
<sequence length="374" mass="40601">MNQGKERLGLIILAGGLGTRMGCPKALLPWGIDPSTTLLSHMIQKGQTAGFKHIIVSVGPEDESQVIMESLPSLLLSKSVDIVYDEYPRCGPLGGLYSSLKAAAPLHVADAYAVVAVDMPFIELSHYPDIARFDNCVDVVVPKHSNGTLEPIGGIYRTTILPVLSSILESGDEDVSLHHMIGKLESMSDYEVDTIDIPENARDLYNVNYQDEYVWARADYINSQRNVPIFSVVASKSKTGKTTVVAALVSALEARGIRVGLVKSDHHGFVMDHPNTDTDTVMQAGATAVAIAGPQETAVRLRTTEQTNLMELAQSLPVDLVFIETRSQGVFPIIEVVREDQELISDSLDRVATISLDGLEGDIPKLVERIIATI</sequence>
<dbReference type="InterPro" id="IPR013482">
    <property type="entry name" value="Molybde_CF_guanTrfase"/>
</dbReference>
<feature type="domain" description="Molybdopterin-guanine dinucleotide biosynthesis protein B (MobB)" evidence="8">
    <location>
        <begin position="233"/>
        <end position="342"/>
    </location>
</feature>
<evidence type="ECO:0000313" key="10">
    <source>
        <dbReference type="EMBL" id="MDV5088517.1"/>
    </source>
</evidence>
<keyword evidence="7" id="KW-0501">Molybdenum cofactor biosynthesis</keyword>
<dbReference type="PANTHER" id="PTHR19136:SF81">
    <property type="entry name" value="MOLYBDENUM COFACTOR GUANYLYLTRANSFERASE"/>
    <property type="match status" value="1"/>
</dbReference>